<evidence type="ECO:0000259" key="4">
    <source>
        <dbReference type="Pfam" id="PF08241"/>
    </source>
</evidence>
<gene>
    <name evidence="5" type="ORF">WL88_30695</name>
</gene>
<dbReference type="InterPro" id="IPR013216">
    <property type="entry name" value="Methyltransf_11"/>
</dbReference>
<reference evidence="5 6" key="1">
    <citation type="submission" date="2015-11" db="EMBL/GenBank/DDBJ databases">
        <title>Expanding the genomic diversity of Burkholderia species for the development of highly accurate diagnostics.</title>
        <authorList>
            <person name="Sahl J."/>
            <person name="Keim P."/>
            <person name="Wagner D."/>
        </authorList>
    </citation>
    <scope>NUCLEOTIDE SEQUENCE [LARGE SCALE GENOMIC DNA]</scope>
    <source>
        <strain evidence="5 6">MSMB378WGS</strain>
    </source>
</reference>
<dbReference type="Pfam" id="PF08241">
    <property type="entry name" value="Methyltransf_11"/>
    <property type="match status" value="1"/>
</dbReference>
<dbReference type="InterPro" id="IPR029063">
    <property type="entry name" value="SAM-dependent_MTases_sf"/>
</dbReference>
<dbReference type="GO" id="GO:0032259">
    <property type="term" value="P:methylation"/>
    <property type="evidence" value="ECO:0007669"/>
    <property type="project" value="UniProtKB-KW"/>
</dbReference>
<evidence type="ECO:0000313" key="5">
    <source>
        <dbReference type="EMBL" id="KWF44153.1"/>
    </source>
</evidence>
<evidence type="ECO:0000313" key="6">
    <source>
        <dbReference type="Proteomes" id="UP000063236"/>
    </source>
</evidence>
<feature type="domain" description="Methyltransferase type 11" evidence="4">
    <location>
        <begin position="47"/>
        <end position="141"/>
    </location>
</feature>
<proteinExistence type="predicted"/>
<accession>A0AAW3P818</accession>
<keyword evidence="3" id="KW-0949">S-adenosyl-L-methionine</keyword>
<organism evidence="5 6">
    <name type="scientific">Burkholderia diffusa</name>
    <dbReference type="NCBI Taxonomy" id="488732"/>
    <lineage>
        <taxon>Bacteria</taxon>
        <taxon>Pseudomonadati</taxon>
        <taxon>Pseudomonadota</taxon>
        <taxon>Betaproteobacteria</taxon>
        <taxon>Burkholderiales</taxon>
        <taxon>Burkholderiaceae</taxon>
        <taxon>Burkholderia</taxon>
        <taxon>Burkholderia cepacia complex</taxon>
    </lineage>
</organism>
<dbReference type="PANTHER" id="PTHR43464:SF19">
    <property type="entry name" value="UBIQUINONE BIOSYNTHESIS O-METHYLTRANSFERASE, MITOCHONDRIAL"/>
    <property type="match status" value="1"/>
</dbReference>
<sequence length="242" mass="26724">MTQNIYDDPAFFEGYSRLNRSVQGLDGAPEWPALRALLPALRGLNVLDLGCGYGWFSRWAADHGAASVLGIDVSERMLARAASTAAHPAITYRRADLETLALPDAAFDLAYSSLAFHYIARLDTLLRTIHRALAPGARLVFSIEHPIYTAPRRPGFVVDAHGARSWPIDGYQREGERVTDWLAPGVVKQHRTLGTLVNLLIESGFTLTHLNEWGPTPEQLAAMPALEEERDRPMMAIVAAQR</sequence>
<evidence type="ECO:0000256" key="1">
    <source>
        <dbReference type="ARBA" id="ARBA00022603"/>
    </source>
</evidence>
<name>A0AAW3P818_9BURK</name>
<dbReference type="CDD" id="cd02440">
    <property type="entry name" value="AdoMet_MTases"/>
    <property type="match status" value="1"/>
</dbReference>
<dbReference type="AlphaFoldDB" id="A0AAW3P818"/>
<dbReference type="Gene3D" id="3.40.50.150">
    <property type="entry name" value="Vaccinia Virus protein VP39"/>
    <property type="match status" value="1"/>
</dbReference>
<protein>
    <submittedName>
        <fullName evidence="5">SAM-dependent methyltransferase</fullName>
    </submittedName>
</protein>
<dbReference type="Proteomes" id="UP000063236">
    <property type="component" value="Unassembled WGS sequence"/>
</dbReference>
<dbReference type="RefSeq" id="WP_060188101.1">
    <property type="nucleotide sequence ID" value="NZ_LPJS01000043.1"/>
</dbReference>
<evidence type="ECO:0000256" key="2">
    <source>
        <dbReference type="ARBA" id="ARBA00022679"/>
    </source>
</evidence>
<evidence type="ECO:0000256" key="3">
    <source>
        <dbReference type="ARBA" id="ARBA00022691"/>
    </source>
</evidence>
<keyword evidence="2" id="KW-0808">Transferase</keyword>
<dbReference type="EMBL" id="LPJV01000068">
    <property type="protein sequence ID" value="KWF44153.1"/>
    <property type="molecule type" value="Genomic_DNA"/>
</dbReference>
<dbReference type="PANTHER" id="PTHR43464">
    <property type="entry name" value="METHYLTRANSFERASE"/>
    <property type="match status" value="1"/>
</dbReference>
<comment type="caution">
    <text evidence="5">The sequence shown here is derived from an EMBL/GenBank/DDBJ whole genome shotgun (WGS) entry which is preliminary data.</text>
</comment>
<keyword evidence="1 5" id="KW-0489">Methyltransferase</keyword>
<dbReference type="SUPFAM" id="SSF53335">
    <property type="entry name" value="S-adenosyl-L-methionine-dependent methyltransferases"/>
    <property type="match status" value="1"/>
</dbReference>
<dbReference type="GO" id="GO:0008757">
    <property type="term" value="F:S-adenosylmethionine-dependent methyltransferase activity"/>
    <property type="evidence" value="ECO:0007669"/>
    <property type="project" value="InterPro"/>
</dbReference>